<dbReference type="Proteomes" id="UP000504636">
    <property type="component" value="Unplaced"/>
</dbReference>
<sequence>MCTEWHHRFRRCGHTRFFRWEYCKGTKKNERSPDKGTVCPRYSAKYRDNQQGYNCF</sequence>
<dbReference type="GeneID" id="54455711"/>
<organism evidence="1">
    <name type="scientific">Mytilinidion resinicola</name>
    <dbReference type="NCBI Taxonomy" id="574789"/>
    <lineage>
        <taxon>Eukaryota</taxon>
        <taxon>Fungi</taxon>
        <taxon>Dikarya</taxon>
        <taxon>Ascomycota</taxon>
        <taxon>Pezizomycotina</taxon>
        <taxon>Dothideomycetes</taxon>
        <taxon>Pleosporomycetidae</taxon>
        <taxon>Mytilinidiales</taxon>
        <taxon>Mytilinidiaceae</taxon>
        <taxon>Mytilinidion</taxon>
    </lineage>
</organism>
<keyword evidence="2" id="KW-1185">Reference proteome</keyword>
<proteinExistence type="predicted"/>
<protein>
    <submittedName>
        <fullName evidence="1 3">Uncharacterized protein</fullName>
    </submittedName>
</protein>
<reference evidence="1 3" key="1">
    <citation type="journal article" date="2020" name="Stud. Mycol.">
        <title>101 Dothideomycetes genomes: a test case for predicting lifestyles and emergence of pathogens.</title>
        <authorList>
            <person name="Haridas S."/>
            <person name="Albert R."/>
            <person name="Binder M."/>
            <person name="Bloem J."/>
            <person name="Labutti K."/>
            <person name="Salamov A."/>
            <person name="Andreopoulos B."/>
            <person name="Baker S."/>
            <person name="Barry K."/>
            <person name="Bills G."/>
            <person name="Bluhm B."/>
            <person name="Cannon C."/>
            <person name="Castanera R."/>
            <person name="Culley D."/>
            <person name="Daum C."/>
            <person name="Ezra D."/>
            <person name="Gonzalez J."/>
            <person name="Henrissat B."/>
            <person name="Kuo A."/>
            <person name="Liang C."/>
            <person name="Lipzen A."/>
            <person name="Lutzoni F."/>
            <person name="Magnuson J."/>
            <person name="Mondo S."/>
            <person name="Nolan M."/>
            <person name="Ohm R."/>
            <person name="Pangilinan J."/>
            <person name="Park H.-J."/>
            <person name="Ramirez L."/>
            <person name="Alfaro M."/>
            <person name="Sun H."/>
            <person name="Tritt A."/>
            <person name="Yoshinaga Y."/>
            <person name="Zwiers L.-H."/>
            <person name="Turgeon B."/>
            <person name="Goodwin S."/>
            <person name="Spatafora J."/>
            <person name="Crous P."/>
            <person name="Grigoriev I."/>
        </authorList>
    </citation>
    <scope>NUCLEOTIDE SEQUENCE</scope>
    <source>
        <strain evidence="1 3">CBS 304.34</strain>
    </source>
</reference>
<dbReference type="OrthoDB" id="3869073at2759"/>
<gene>
    <name evidence="1 3" type="ORF">BDZ99DRAFT_371108</name>
</gene>
<evidence type="ECO:0000313" key="3">
    <source>
        <dbReference type="RefSeq" id="XP_033570103.1"/>
    </source>
</evidence>
<dbReference type="EMBL" id="MU003719">
    <property type="protein sequence ID" value="KAF2803139.1"/>
    <property type="molecule type" value="Genomic_DNA"/>
</dbReference>
<name>A0A6A6Y3C4_9PEZI</name>
<evidence type="ECO:0000313" key="2">
    <source>
        <dbReference type="Proteomes" id="UP000504636"/>
    </source>
</evidence>
<reference evidence="3" key="3">
    <citation type="submission" date="2025-04" db="UniProtKB">
        <authorList>
            <consortium name="RefSeq"/>
        </authorList>
    </citation>
    <scope>IDENTIFICATION</scope>
    <source>
        <strain evidence="3">CBS 304.34</strain>
    </source>
</reference>
<dbReference type="AlphaFoldDB" id="A0A6A6Y3C4"/>
<feature type="non-terminal residue" evidence="1">
    <location>
        <position position="56"/>
    </location>
</feature>
<reference evidence="3" key="2">
    <citation type="submission" date="2020-04" db="EMBL/GenBank/DDBJ databases">
        <authorList>
            <consortium name="NCBI Genome Project"/>
        </authorList>
    </citation>
    <scope>NUCLEOTIDE SEQUENCE</scope>
    <source>
        <strain evidence="3">CBS 304.34</strain>
    </source>
</reference>
<dbReference type="RefSeq" id="XP_033570103.1">
    <property type="nucleotide sequence ID" value="XM_033714818.1"/>
</dbReference>
<accession>A0A6A6Y3C4</accession>
<evidence type="ECO:0000313" key="1">
    <source>
        <dbReference type="EMBL" id="KAF2803139.1"/>
    </source>
</evidence>